<feature type="binding site" evidence="4">
    <location>
        <position position="190"/>
    </location>
    <ligand>
        <name>Zn(2+)</name>
        <dbReference type="ChEBI" id="CHEBI:29105"/>
    </ligand>
</feature>
<feature type="binding site" evidence="4">
    <location>
        <position position="187"/>
    </location>
    <ligand>
        <name>Zn(2+)</name>
        <dbReference type="ChEBI" id="CHEBI:29105"/>
    </ligand>
</feature>
<evidence type="ECO:0000256" key="1">
    <source>
        <dbReference type="ARBA" id="ARBA00012928"/>
    </source>
</evidence>
<dbReference type="InterPro" id="IPR026591">
    <property type="entry name" value="Sirtuin_cat_small_dom_sf"/>
</dbReference>
<dbReference type="AlphaFoldDB" id="A0A6H9WI12"/>
<evidence type="ECO:0000256" key="5">
    <source>
        <dbReference type="SAM" id="MobiDB-lite"/>
    </source>
</evidence>
<dbReference type="InterPro" id="IPR026590">
    <property type="entry name" value="Ssirtuin_cat_dom"/>
</dbReference>
<evidence type="ECO:0000256" key="3">
    <source>
        <dbReference type="ARBA" id="ARBA00023027"/>
    </source>
</evidence>
<dbReference type="GO" id="GO:0046872">
    <property type="term" value="F:metal ion binding"/>
    <property type="evidence" value="ECO:0007669"/>
    <property type="project" value="UniProtKB-KW"/>
</dbReference>
<dbReference type="Gene3D" id="3.40.50.1220">
    <property type="entry name" value="TPP-binding domain"/>
    <property type="match status" value="1"/>
</dbReference>
<feature type="domain" description="Deacetylase sirtuin-type" evidence="6">
    <location>
        <begin position="5"/>
        <end position="285"/>
    </location>
</feature>
<keyword evidence="4" id="KW-0862">Zinc</keyword>
<dbReference type="EMBL" id="WBJY01000001">
    <property type="protein sequence ID" value="KAB1650572.1"/>
    <property type="molecule type" value="Genomic_DNA"/>
</dbReference>
<gene>
    <name evidence="7" type="ORF">F8O04_08235</name>
</gene>
<name>A0A6H9WI12_9MICO</name>
<evidence type="ECO:0000313" key="7">
    <source>
        <dbReference type="EMBL" id="KAB1650572.1"/>
    </source>
</evidence>
<reference evidence="7 8" key="1">
    <citation type="submission" date="2019-09" db="EMBL/GenBank/DDBJ databases">
        <title>Phylogeny of genus Pseudoclavibacter and closely related genus.</title>
        <authorList>
            <person name="Li Y."/>
        </authorList>
    </citation>
    <scope>NUCLEOTIDE SEQUENCE [LARGE SCALE GENOMIC DNA]</scope>
    <source>
        <strain evidence="7 8">EGI 60007</strain>
    </source>
</reference>
<dbReference type="InterPro" id="IPR003000">
    <property type="entry name" value="Sirtuin"/>
</dbReference>
<dbReference type="PANTHER" id="PTHR11085:SF10">
    <property type="entry name" value="NAD-DEPENDENT PROTEIN DEACYLASE SIRTUIN-5, MITOCHONDRIAL-RELATED"/>
    <property type="match status" value="1"/>
</dbReference>
<dbReference type="SUPFAM" id="SSF52467">
    <property type="entry name" value="DHS-like NAD/FAD-binding domain"/>
    <property type="match status" value="1"/>
</dbReference>
<feature type="binding site" evidence="4">
    <location>
        <position position="136"/>
    </location>
    <ligand>
        <name>Zn(2+)</name>
        <dbReference type="ChEBI" id="CHEBI:29105"/>
    </ligand>
</feature>
<sequence>MGERAARTPESVARAVDALERLIDGRRVAVLTGAGLSTDSGIPDYRGDGSKPRRTPMTAQRFVSDEADRKRYWAGSALGWKRMRDVQPNAGHVALARLEAAGVVAGVATQNVDSLHQRAGTKRLIELHGHLRTVSCLRCGTPETRESLDARLRQLNPWLPADLDEVPLNPDGDAEVARVDEMVVPACLVCGGMLKPDVVFFGEFVRPENREAAEALVDDADVLLSVGSSLVVNTGRRLIHRARRADKPVAIINRGPTAADHEAELRVEGGTSEVLAALAARLRVPAPARPDLARPGQAPAPARQDPAPARQDPAPARQDPAPA</sequence>
<accession>A0A6H9WI12</accession>
<dbReference type="InterPro" id="IPR029035">
    <property type="entry name" value="DHS-like_NAD/FAD-binding_dom"/>
</dbReference>
<protein>
    <recommendedName>
        <fullName evidence="1">protein acetyllysine N-acetyltransferase</fullName>
        <ecNumber evidence="1">2.3.1.286</ecNumber>
    </recommendedName>
</protein>
<dbReference type="EC" id="2.3.1.286" evidence="1"/>
<keyword evidence="8" id="KW-1185">Reference proteome</keyword>
<evidence type="ECO:0000256" key="2">
    <source>
        <dbReference type="ARBA" id="ARBA00022679"/>
    </source>
</evidence>
<evidence type="ECO:0000313" key="8">
    <source>
        <dbReference type="Proteomes" id="UP000431744"/>
    </source>
</evidence>
<dbReference type="Gene3D" id="3.30.1600.10">
    <property type="entry name" value="SIR2/SIRT2 'Small Domain"/>
    <property type="match status" value="1"/>
</dbReference>
<dbReference type="Proteomes" id="UP000431744">
    <property type="component" value="Unassembled WGS sequence"/>
</dbReference>
<feature type="active site" description="Proton acceptor" evidence="4">
    <location>
        <position position="128"/>
    </location>
</feature>
<dbReference type="GO" id="GO:0017136">
    <property type="term" value="F:histone deacetylase activity, NAD-dependent"/>
    <property type="evidence" value="ECO:0007669"/>
    <property type="project" value="TreeGrafter"/>
</dbReference>
<keyword evidence="4" id="KW-0479">Metal-binding</keyword>
<dbReference type="GO" id="GO:0070403">
    <property type="term" value="F:NAD+ binding"/>
    <property type="evidence" value="ECO:0007669"/>
    <property type="project" value="InterPro"/>
</dbReference>
<comment type="caution">
    <text evidence="7">The sequence shown here is derived from an EMBL/GenBank/DDBJ whole genome shotgun (WGS) entry which is preliminary data.</text>
</comment>
<feature type="binding site" evidence="4">
    <location>
        <position position="139"/>
    </location>
    <ligand>
        <name>Zn(2+)</name>
        <dbReference type="ChEBI" id="CHEBI:29105"/>
    </ligand>
</feature>
<keyword evidence="3" id="KW-0520">NAD</keyword>
<dbReference type="Pfam" id="PF02146">
    <property type="entry name" value="SIR2"/>
    <property type="match status" value="1"/>
</dbReference>
<evidence type="ECO:0000256" key="4">
    <source>
        <dbReference type="PROSITE-ProRule" id="PRU00236"/>
    </source>
</evidence>
<evidence type="ECO:0000259" key="6">
    <source>
        <dbReference type="PROSITE" id="PS50305"/>
    </source>
</evidence>
<dbReference type="PROSITE" id="PS50305">
    <property type="entry name" value="SIRTUIN"/>
    <property type="match status" value="1"/>
</dbReference>
<proteinExistence type="predicted"/>
<dbReference type="PANTHER" id="PTHR11085">
    <property type="entry name" value="NAD-DEPENDENT PROTEIN DEACYLASE SIRTUIN-5, MITOCHONDRIAL-RELATED"/>
    <property type="match status" value="1"/>
</dbReference>
<dbReference type="InterPro" id="IPR050134">
    <property type="entry name" value="NAD-dep_sirtuin_deacylases"/>
</dbReference>
<dbReference type="OrthoDB" id="9800582at2"/>
<keyword evidence="2" id="KW-0808">Transferase</keyword>
<feature type="region of interest" description="Disordered" evidence="5">
    <location>
        <begin position="286"/>
        <end position="323"/>
    </location>
</feature>
<organism evidence="7 8">
    <name type="scientific">Pseudoclavibacter endophyticus</name>
    <dbReference type="NCBI Taxonomy" id="1778590"/>
    <lineage>
        <taxon>Bacteria</taxon>
        <taxon>Bacillati</taxon>
        <taxon>Actinomycetota</taxon>
        <taxon>Actinomycetes</taxon>
        <taxon>Micrococcales</taxon>
        <taxon>Microbacteriaceae</taxon>
        <taxon>Pseudoclavibacter</taxon>
    </lineage>
</organism>